<feature type="binding site" description="axial binding residue" evidence="14">
    <location>
        <position position="268"/>
    </location>
    <ligand>
        <name>heme c</name>
        <dbReference type="ChEBI" id="CHEBI:61717"/>
        <label>2</label>
    </ligand>
    <ligandPart>
        <name>Fe</name>
        <dbReference type="ChEBI" id="CHEBI:18248"/>
    </ligandPart>
</feature>
<keyword evidence="7" id="KW-0574">Periplasm</keyword>
<dbReference type="GO" id="GO:0020037">
    <property type="term" value="F:heme binding"/>
    <property type="evidence" value="ECO:0007669"/>
    <property type="project" value="InterPro"/>
</dbReference>
<dbReference type="InterPro" id="IPR026259">
    <property type="entry name" value="MauG/Cytc_peroxidase"/>
</dbReference>
<dbReference type="PANTHER" id="PTHR30600:SF10">
    <property type="entry name" value="BLL6722 PROTEIN"/>
    <property type="match status" value="1"/>
</dbReference>
<feature type="binding site" description="axial binding residue" evidence="14">
    <location>
        <position position="123"/>
    </location>
    <ligand>
        <name>heme c</name>
        <dbReference type="ChEBI" id="CHEBI:61717"/>
        <label>1</label>
    </ligand>
    <ligandPart>
        <name>Fe</name>
        <dbReference type="ChEBI" id="CHEBI:18248"/>
    </ligandPart>
</feature>
<dbReference type="FunFam" id="1.10.760.10:FF:000019">
    <property type="entry name" value="Di-heme cytochrome C peroxidase"/>
    <property type="match status" value="1"/>
</dbReference>
<keyword evidence="10 14" id="KW-0408">Iron</keyword>
<feature type="binding site" description="covalent" evidence="13">
    <location>
        <position position="119"/>
    </location>
    <ligand>
        <name>heme c</name>
        <dbReference type="ChEBI" id="CHEBI:61717"/>
        <label>1</label>
    </ligand>
</feature>
<dbReference type="RefSeq" id="WP_187572521.1">
    <property type="nucleotide sequence ID" value="NZ_CP060731.1"/>
</dbReference>
<evidence type="ECO:0000256" key="6">
    <source>
        <dbReference type="ARBA" id="ARBA00022729"/>
    </source>
</evidence>
<feature type="domain" description="Cytochrome c" evidence="16">
    <location>
        <begin position="249"/>
        <end position="384"/>
    </location>
</feature>
<dbReference type="InterPro" id="IPR004852">
    <property type="entry name" value="Di-haem_cyt_c_peroxidsae"/>
</dbReference>
<sequence>MKLRHLPFLLVLAGLPLALGAAFVHAQTQNGQVLERLPCDERLTTGASLEIACLRLLYAQPTTQWPAPHIDTGVAWKELATLPSTPPAPADNPATPEKIALGRKLFEDPRLSLSGQIACANCHDRQLGWSDGRSVSFGHDRQRGRRNSMGLAMSGYATSLFWDGRSSSLEEQALHPIEDAKEMAFTSKELERRLNRDSAYRNAFARVFGVRRIQTEQIAQALATFQRSLAPRNSRLDRFLAGRRDLLNDQELQGLHLFRTRARCMNCHNGATLSDDKFHNLGLHFRGRELEDLGRYEVTGMPGDSGTFRTPSLRGVSRSGPWMHNGTFPQLRGIVNFYNAGGAHPRPKPDQLDDPLFPKTDPLLKPLQLNKDERAALVAFLEAL</sequence>
<feature type="binding site" description="axial binding residue" evidence="14">
    <location>
        <position position="139"/>
    </location>
    <ligand>
        <name>heme c</name>
        <dbReference type="ChEBI" id="CHEBI:61717"/>
        <label>1</label>
    </ligand>
    <ligandPart>
        <name>Fe</name>
        <dbReference type="ChEBI" id="CHEBI:18248"/>
    </ligandPart>
</feature>
<evidence type="ECO:0000256" key="14">
    <source>
        <dbReference type="PIRSR" id="PIRSR000294-2"/>
    </source>
</evidence>
<dbReference type="Proteomes" id="UP000515838">
    <property type="component" value="Chromosome"/>
</dbReference>
<organism evidence="17 18">
    <name type="scientific">Pseudoxanthomonas mexicana</name>
    <dbReference type="NCBI Taxonomy" id="128785"/>
    <lineage>
        <taxon>Bacteria</taxon>
        <taxon>Pseudomonadati</taxon>
        <taxon>Pseudomonadota</taxon>
        <taxon>Gammaproteobacteria</taxon>
        <taxon>Lysobacterales</taxon>
        <taxon>Lysobacteraceae</taxon>
        <taxon>Pseudoxanthomonas</taxon>
    </lineage>
</organism>
<dbReference type="PROSITE" id="PS51007">
    <property type="entry name" value="CYTC"/>
    <property type="match status" value="2"/>
</dbReference>
<feature type="signal peptide" evidence="15">
    <location>
        <begin position="1"/>
        <end position="26"/>
    </location>
</feature>
<evidence type="ECO:0000256" key="7">
    <source>
        <dbReference type="ARBA" id="ARBA00022764"/>
    </source>
</evidence>
<protein>
    <recommendedName>
        <fullName evidence="12">Methylamine utilization protein MauG</fullName>
    </recommendedName>
</protein>
<evidence type="ECO:0000256" key="8">
    <source>
        <dbReference type="ARBA" id="ARBA00022982"/>
    </source>
</evidence>
<evidence type="ECO:0000313" key="17">
    <source>
        <dbReference type="EMBL" id="QNN76789.1"/>
    </source>
</evidence>
<dbReference type="EMBL" id="CP060731">
    <property type="protein sequence ID" value="QNN76789.1"/>
    <property type="molecule type" value="Genomic_DNA"/>
</dbReference>
<feature type="binding site" description="covalent" evidence="13">
    <location>
        <position position="122"/>
    </location>
    <ligand>
        <name>heme c</name>
        <dbReference type="ChEBI" id="CHEBI:61717"/>
        <label>1</label>
    </ligand>
</feature>
<dbReference type="PANTHER" id="PTHR30600">
    <property type="entry name" value="CYTOCHROME C PEROXIDASE-RELATED"/>
    <property type="match status" value="1"/>
</dbReference>
<keyword evidence="17" id="KW-0575">Peroxidase</keyword>
<evidence type="ECO:0000256" key="9">
    <source>
        <dbReference type="ARBA" id="ARBA00023002"/>
    </source>
</evidence>
<dbReference type="GO" id="GO:0046872">
    <property type="term" value="F:metal ion binding"/>
    <property type="evidence" value="ECO:0007669"/>
    <property type="project" value="UniProtKB-KW"/>
</dbReference>
<proteinExistence type="predicted"/>
<name>A0A7G9T9L4_PSEMX</name>
<keyword evidence="9" id="KW-0560">Oxidoreductase</keyword>
<evidence type="ECO:0000313" key="18">
    <source>
        <dbReference type="Proteomes" id="UP000515838"/>
    </source>
</evidence>
<comment type="PTM">
    <text evidence="13">Binds 2 heme groups per subunit.</text>
</comment>
<dbReference type="Gene3D" id="1.10.760.10">
    <property type="entry name" value="Cytochrome c-like domain"/>
    <property type="match status" value="2"/>
</dbReference>
<evidence type="ECO:0000256" key="12">
    <source>
        <dbReference type="ARBA" id="ARBA00073576"/>
    </source>
</evidence>
<evidence type="ECO:0000256" key="1">
    <source>
        <dbReference type="ARBA" id="ARBA00004418"/>
    </source>
</evidence>
<evidence type="ECO:0000256" key="10">
    <source>
        <dbReference type="ARBA" id="ARBA00023004"/>
    </source>
</evidence>
<keyword evidence="6 15" id="KW-0732">Signal</keyword>
<dbReference type="PIRSF" id="PIRSF000294">
    <property type="entry name" value="Cytochrome-c_peroxidase"/>
    <property type="match status" value="1"/>
</dbReference>
<evidence type="ECO:0000259" key="16">
    <source>
        <dbReference type="PROSITE" id="PS51007"/>
    </source>
</evidence>
<dbReference type="GO" id="GO:0009055">
    <property type="term" value="F:electron transfer activity"/>
    <property type="evidence" value="ECO:0007669"/>
    <property type="project" value="InterPro"/>
</dbReference>
<feature type="binding site" description="covalent" evidence="13">
    <location>
        <position position="264"/>
    </location>
    <ligand>
        <name>heme c</name>
        <dbReference type="ChEBI" id="CHEBI:61717"/>
        <label>2</label>
    </ligand>
</feature>
<dbReference type="SUPFAM" id="SSF46626">
    <property type="entry name" value="Cytochrome c"/>
    <property type="match status" value="2"/>
</dbReference>
<evidence type="ECO:0000256" key="15">
    <source>
        <dbReference type="SAM" id="SignalP"/>
    </source>
</evidence>
<keyword evidence="5 14" id="KW-0479">Metal-binding</keyword>
<keyword evidence="3" id="KW-0813">Transport</keyword>
<feature type="chain" id="PRO_5029012462" description="Methylamine utilization protein MauG" evidence="15">
    <location>
        <begin position="27"/>
        <end position="384"/>
    </location>
</feature>
<dbReference type="GO" id="GO:0042597">
    <property type="term" value="C:periplasmic space"/>
    <property type="evidence" value="ECO:0007669"/>
    <property type="project" value="UniProtKB-SubCell"/>
</dbReference>
<dbReference type="AlphaFoldDB" id="A0A7G9T9L4"/>
<evidence type="ECO:0000256" key="2">
    <source>
        <dbReference type="ARBA" id="ARBA00004856"/>
    </source>
</evidence>
<keyword evidence="8" id="KW-0249">Electron transport</keyword>
<evidence type="ECO:0000256" key="5">
    <source>
        <dbReference type="ARBA" id="ARBA00022723"/>
    </source>
</evidence>
<accession>A0A7G9T9L4</accession>
<evidence type="ECO:0000256" key="3">
    <source>
        <dbReference type="ARBA" id="ARBA00022448"/>
    </source>
</evidence>
<feature type="binding site" description="covalent" evidence="13">
    <location>
        <position position="267"/>
    </location>
    <ligand>
        <name>heme c</name>
        <dbReference type="ChEBI" id="CHEBI:61717"/>
        <label>2</label>
    </ligand>
</feature>
<evidence type="ECO:0000256" key="4">
    <source>
        <dbReference type="ARBA" id="ARBA00022617"/>
    </source>
</evidence>
<comment type="function">
    <text evidence="11">Involved in methylamine metabolism. Essential for the maturation of the beta subunit of MADH, presumably via a step in the biosynthesis of tryptophan tryptophylquinone (TTQ), the cofactor of MADH.</text>
</comment>
<comment type="cofactor">
    <cofactor evidence="13">
        <name>heme</name>
        <dbReference type="ChEBI" id="CHEBI:30413"/>
    </cofactor>
    <text evidence="13">Binds 2 heme groups.</text>
</comment>
<dbReference type="GeneID" id="81471829"/>
<dbReference type="Pfam" id="PF03150">
    <property type="entry name" value="CCP_MauG"/>
    <property type="match status" value="1"/>
</dbReference>
<dbReference type="InterPro" id="IPR036909">
    <property type="entry name" value="Cyt_c-like_dom_sf"/>
</dbReference>
<dbReference type="InterPro" id="IPR051395">
    <property type="entry name" value="Cytochrome_c_Peroxidase/MauG"/>
</dbReference>
<comment type="subcellular location">
    <subcellularLocation>
        <location evidence="1">Periplasm</location>
    </subcellularLocation>
</comment>
<evidence type="ECO:0000256" key="13">
    <source>
        <dbReference type="PIRSR" id="PIRSR000294-1"/>
    </source>
</evidence>
<evidence type="ECO:0000256" key="11">
    <source>
        <dbReference type="ARBA" id="ARBA00058991"/>
    </source>
</evidence>
<keyword evidence="4 13" id="KW-0349">Heme</keyword>
<dbReference type="GO" id="GO:0004130">
    <property type="term" value="F:cytochrome-c peroxidase activity"/>
    <property type="evidence" value="ECO:0007669"/>
    <property type="project" value="TreeGrafter"/>
</dbReference>
<comment type="pathway">
    <text evidence="2">One-carbon metabolism; methylamine degradation.</text>
</comment>
<gene>
    <name evidence="17" type="ORF">IAE60_12655</name>
</gene>
<feature type="domain" description="Cytochrome c" evidence="16">
    <location>
        <begin position="97"/>
        <end position="205"/>
    </location>
</feature>
<dbReference type="InterPro" id="IPR009056">
    <property type="entry name" value="Cyt_c-like_dom"/>
</dbReference>
<reference evidence="17 18" key="1">
    <citation type="submission" date="2020-08" db="EMBL/GenBank/DDBJ databases">
        <title>Streptomycin Non-resistant strain, P. mexicana.</title>
        <authorList>
            <person name="Ganesh-Kumar S."/>
            <person name="Zhe T."/>
            <person name="Yu Z."/>
            <person name="Min Y."/>
        </authorList>
    </citation>
    <scope>NUCLEOTIDE SEQUENCE [LARGE SCALE GENOMIC DNA]</scope>
    <source>
        <strain evidence="17 18">GTZY2</strain>
    </source>
</reference>